<evidence type="ECO:0000256" key="1">
    <source>
        <dbReference type="SAM" id="MobiDB-lite"/>
    </source>
</evidence>
<accession>A0A6J6E1L0</accession>
<proteinExistence type="predicted"/>
<dbReference type="AlphaFoldDB" id="A0A6J6E1L0"/>
<gene>
    <name evidence="2" type="ORF">UFOPK1711_00460</name>
</gene>
<reference evidence="2" key="1">
    <citation type="submission" date="2020-05" db="EMBL/GenBank/DDBJ databases">
        <authorList>
            <person name="Chiriac C."/>
            <person name="Salcher M."/>
            <person name="Ghai R."/>
            <person name="Kavagutti S V."/>
        </authorList>
    </citation>
    <scope>NUCLEOTIDE SEQUENCE</scope>
</reference>
<evidence type="ECO:0000313" key="2">
    <source>
        <dbReference type="EMBL" id="CAB4570281.1"/>
    </source>
</evidence>
<dbReference type="EMBL" id="CAEZTR010000019">
    <property type="protein sequence ID" value="CAB4570281.1"/>
    <property type="molecule type" value="Genomic_DNA"/>
</dbReference>
<organism evidence="2">
    <name type="scientific">freshwater metagenome</name>
    <dbReference type="NCBI Taxonomy" id="449393"/>
    <lineage>
        <taxon>unclassified sequences</taxon>
        <taxon>metagenomes</taxon>
        <taxon>ecological metagenomes</taxon>
    </lineage>
</organism>
<protein>
    <submittedName>
        <fullName evidence="2">Unannotated protein</fullName>
    </submittedName>
</protein>
<feature type="region of interest" description="Disordered" evidence="1">
    <location>
        <begin position="49"/>
        <end position="77"/>
    </location>
</feature>
<name>A0A6J6E1L0_9ZZZZ</name>
<sequence>MRNGLTCGIKIGIGAIELGHYRGQGEGHVRSGVAIGNRIDVQPVDGLSMSGQGIGVAPDESPEVIGGQAGGDRHRRRDYRCARRSAEAAQICPIQAGQTPNWA</sequence>